<evidence type="ECO:0000256" key="3">
    <source>
        <dbReference type="ARBA" id="ARBA00022692"/>
    </source>
</evidence>
<evidence type="ECO:0000313" key="11">
    <source>
        <dbReference type="EMBL" id="KAE9978610.1"/>
    </source>
</evidence>
<evidence type="ECO:0000256" key="5">
    <source>
        <dbReference type="ARBA" id="ARBA00023136"/>
    </source>
</evidence>
<dbReference type="EMBL" id="WNWQ01000265">
    <property type="protein sequence ID" value="KAE9972356.1"/>
    <property type="molecule type" value="Genomic_DNA"/>
</dbReference>
<dbReference type="CDD" id="cd03390">
    <property type="entry name" value="PAP2_containing_1_like"/>
    <property type="match status" value="1"/>
</dbReference>
<comment type="similarity">
    <text evidence="2">Belongs to the PA-phosphatase related phosphoesterase family.</text>
</comment>
<evidence type="ECO:0000313" key="9">
    <source>
        <dbReference type="EMBL" id="KAE9971155.1"/>
    </source>
</evidence>
<dbReference type="GO" id="GO:0008195">
    <property type="term" value="F:phosphatidate phosphatase activity"/>
    <property type="evidence" value="ECO:0007669"/>
    <property type="project" value="TreeGrafter"/>
</dbReference>
<evidence type="ECO:0000313" key="10">
    <source>
        <dbReference type="EMBL" id="KAE9972356.1"/>
    </source>
</evidence>
<dbReference type="Proteomes" id="UP000490939">
    <property type="component" value="Unassembled WGS sequence"/>
</dbReference>
<dbReference type="AlphaFoldDB" id="A0A8H3YYA9"/>
<dbReference type="Proteomes" id="UP000433883">
    <property type="component" value="Unassembled WGS sequence"/>
</dbReference>
<dbReference type="Proteomes" id="UP000447873">
    <property type="component" value="Unassembled WGS sequence"/>
</dbReference>
<protein>
    <recommendedName>
        <fullName evidence="8">Phosphatidic acid phosphatase type 2/haloperoxidase domain-containing protein</fullName>
    </recommendedName>
</protein>
<dbReference type="GO" id="GO:0006644">
    <property type="term" value="P:phospholipid metabolic process"/>
    <property type="evidence" value="ECO:0007669"/>
    <property type="project" value="InterPro"/>
</dbReference>
<comment type="caution">
    <text evidence="11">The sequence shown here is derived from an EMBL/GenBank/DDBJ whole genome shotgun (WGS) entry which is preliminary data.</text>
</comment>
<dbReference type="InterPro" id="IPR043216">
    <property type="entry name" value="PAP-like"/>
</dbReference>
<feature type="region of interest" description="Disordered" evidence="6">
    <location>
        <begin position="365"/>
        <end position="407"/>
    </location>
</feature>
<dbReference type="OrthoDB" id="8907274at2759"/>
<reference evidence="11 13" key="1">
    <citation type="submission" date="2019-07" db="EMBL/GenBank/DDBJ databases">
        <title>Venturia inaequalis Genome Resource.</title>
        <authorList>
            <person name="Lichtner F.J."/>
        </authorList>
    </citation>
    <scope>NUCLEOTIDE SEQUENCE [LARGE SCALE GENOMIC DNA]</scope>
    <source>
        <strain evidence="9 12">120213</strain>
        <strain evidence="10">Bline_iso_100314</strain>
        <strain evidence="11 13">DMI_063113</strain>
    </source>
</reference>
<dbReference type="SUPFAM" id="SSF48317">
    <property type="entry name" value="Acid phosphatase/Vanadium-dependent haloperoxidase"/>
    <property type="match status" value="1"/>
</dbReference>
<dbReference type="PANTHER" id="PTHR10165">
    <property type="entry name" value="LIPID PHOSPHATE PHOSPHATASE"/>
    <property type="match status" value="1"/>
</dbReference>
<dbReference type="Pfam" id="PF01569">
    <property type="entry name" value="PAP2"/>
    <property type="match status" value="1"/>
</dbReference>
<dbReference type="InterPro" id="IPR000326">
    <property type="entry name" value="PAP2/HPO"/>
</dbReference>
<keyword evidence="13" id="KW-1185">Reference proteome</keyword>
<keyword evidence="4 7" id="KW-1133">Transmembrane helix</keyword>
<evidence type="ECO:0000256" key="1">
    <source>
        <dbReference type="ARBA" id="ARBA00004141"/>
    </source>
</evidence>
<dbReference type="InterPro" id="IPR036938">
    <property type="entry name" value="PAP2/HPO_sf"/>
</dbReference>
<accession>A0A8H3YYA9</accession>
<dbReference type="EMBL" id="WNWR01000438">
    <property type="protein sequence ID" value="KAE9978610.1"/>
    <property type="molecule type" value="Genomic_DNA"/>
</dbReference>
<feature type="region of interest" description="Disordered" evidence="6">
    <location>
        <begin position="230"/>
        <end position="252"/>
    </location>
</feature>
<feature type="transmembrane region" description="Helical" evidence="7">
    <location>
        <begin position="60"/>
        <end position="85"/>
    </location>
</feature>
<feature type="transmembrane region" description="Helical" evidence="7">
    <location>
        <begin position="21"/>
        <end position="40"/>
    </location>
</feature>
<feature type="transmembrane region" description="Helical" evidence="7">
    <location>
        <begin position="201"/>
        <end position="220"/>
    </location>
</feature>
<feature type="transmembrane region" description="Helical" evidence="7">
    <location>
        <begin position="105"/>
        <end position="124"/>
    </location>
</feature>
<dbReference type="EMBL" id="WNWS01000307">
    <property type="protein sequence ID" value="KAE9971155.1"/>
    <property type="molecule type" value="Genomic_DNA"/>
</dbReference>
<evidence type="ECO:0000313" key="13">
    <source>
        <dbReference type="Proteomes" id="UP000490939"/>
    </source>
</evidence>
<dbReference type="GO" id="GO:0016020">
    <property type="term" value="C:membrane"/>
    <property type="evidence" value="ECO:0007669"/>
    <property type="project" value="UniProtKB-SubCell"/>
</dbReference>
<dbReference type="PANTHER" id="PTHR10165:SF154">
    <property type="entry name" value="PAP2 DOMAIN PROTEIN (AFU_ORTHOLOGUE AFUA_1G09730)"/>
    <property type="match status" value="1"/>
</dbReference>
<evidence type="ECO:0000256" key="6">
    <source>
        <dbReference type="SAM" id="MobiDB-lite"/>
    </source>
</evidence>
<evidence type="ECO:0000256" key="4">
    <source>
        <dbReference type="ARBA" id="ARBA00022989"/>
    </source>
</evidence>
<dbReference type="Gene3D" id="1.20.144.10">
    <property type="entry name" value="Phosphatidic acid phosphatase type 2/haloperoxidase"/>
    <property type="match status" value="1"/>
</dbReference>
<keyword evidence="3 7" id="KW-0812">Transmembrane</keyword>
<evidence type="ECO:0000259" key="8">
    <source>
        <dbReference type="Pfam" id="PF01569"/>
    </source>
</evidence>
<evidence type="ECO:0000256" key="7">
    <source>
        <dbReference type="SAM" id="Phobius"/>
    </source>
</evidence>
<evidence type="ECO:0000256" key="2">
    <source>
        <dbReference type="ARBA" id="ARBA00008816"/>
    </source>
</evidence>
<feature type="domain" description="Phosphatidic acid phosphatase type 2/haloperoxidase" evidence="8">
    <location>
        <begin position="111"/>
        <end position="325"/>
    </location>
</feature>
<feature type="transmembrane region" description="Helical" evidence="7">
    <location>
        <begin position="299"/>
        <end position="321"/>
    </location>
</feature>
<gene>
    <name evidence="10" type="ORF">BLS_004066</name>
    <name evidence="11" type="ORF">EG327_007340</name>
    <name evidence="9" type="ORF">EG328_005809</name>
</gene>
<proteinExistence type="inferred from homology"/>
<name>A0A8H3YYA9_VENIN</name>
<sequence>MAAIKRLMPAKRLVLSYIADWIVIIAIAAIGAAFNAPGPYKRPFSLVDLSISYPYVPSQISTALLVILSLAVPAGIIFVVCLLFVPGPTVSPNTPKSLIWRRKFWEWNTGWMGLALSLALAFFFTQGMKNLFGKPRPDMLARCQPDAENFRDYLVGVQYAAAFDPHWVLVNADICKNSDTALVDDAFRSFPSGHASMSWSGLLYLAFFFCSKFAISIPFLHSRTFSRDAPPTLSRDSPTNSNSTTDSILPLHKGQESFNTPDHVPIRNQAAAPPVYLLALPLVPICTALYITATRFFQFHHHGFDILFGSLIGIASSWFSFRWYHLPIRQGSGWSWGARSRDRAWIVQVGVESYVGQEGWASKKSDERYGVNGNDSPVHGPGIDGHGGSGDVRKDDGVDINDSHSRL</sequence>
<keyword evidence="5 7" id="KW-0472">Membrane</keyword>
<feature type="compositionally biased region" description="Low complexity" evidence="6">
    <location>
        <begin position="234"/>
        <end position="247"/>
    </location>
</feature>
<organism evidence="11 13">
    <name type="scientific">Venturia inaequalis</name>
    <name type="common">Apple scab fungus</name>
    <dbReference type="NCBI Taxonomy" id="5025"/>
    <lineage>
        <taxon>Eukaryota</taxon>
        <taxon>Fungi</taxon>
        <taxon>Dikarya</taxon>
        <taxon>Ascomycota</taxon>
        <taxon>Pezizomycotina</taxon>
        <taxon>Dothideomycetes</taxon>
        <taxon>Pleosporomycetidae</taxon>
        <taxon>Venturiales</taxon>
        <taxon>Venturiaceae</taxon>
        <taxon>Venturia</taxon>
    </lineage>
</organism>
<feature type="transmembrane region" description="Helical" evidence="7">
    <location>
        <begin position="275"/>
        <end position="293"/>
    </location>
</feature>
<dbReference type="GO" id="GO:0046839">
    <property type="term" value="P:phospholipid dephosphorylation"/>
    <property type="evidence" value="ECO:0007669"/>
    <property type="project" value="TreeGrafter"/>
</dbReference>
<evidence type="ECO:0000313" key="12">
    <source>
        <dbReference type="Proteomes" id="UP000447873"/>
    </source>
</evidence>
<comment type="subcellular location">
    <subcellularLocation>
        <location evidence="1">Membrane</location>
        <topology evidence="1">Multi-pass membrane protein</topology>
    </subcellularLocation>
</comment>
<feature type="compositionally biased region" description="Basic and acidic residues" evidence="6">
    <location>
        <begin position="391"/>
        <end position="407"/>
    </location>
</feature>